<proteinExistence type="predicted"/>
<name>A0A437MTM4_9SPHI</name>
<feature type="chain" id="PRO_5019219332" evidence="1">
    <location>
        <begin position="24"/>
        <end position="146"/>
    </location>
</feature>
<dbReference type="Proteomes" id="UP000282759">
    <property type="component" value="Unassembled WGS sequence"/>
</dbReference>
<protein>
    <submittedName>
        <fullName evidence="2">Uncharacterized protein</fullName>
    </submittedName>
</protein>
<feature type="signal peptide" evidence="1">
    <location>
        <begin position="1"/>
        <end position="23"/>
    </location>
</feature>
<evidence type="ECO:0000256" key="1">
    <source>
        <dbReference type="SAM" id="SignalP"/>
    </source>
</evidence>
<dbReference type="RefSeq" id="WP_127704657.1">
    <property type="nucleotide sequence ID" value="NZ_SACK01000003.1"/>
</dbReference>
<dbReference type="AlphaFoldDB" id="A0A437MTM4"/>
<keyword evidence="1" id="KW-0732">Signal</keyword>
<dbReference type="EMBL" id="SACK01000003">
    <property type="protein sequence ID" value="RVU00940.1"/>
    <property type="molecule type" value="Genomic_DNA"/>
</dbReference>
<accession>A0A437MTM4</accession>
<organism evidence="2 3">
    <name type="scientific">Mucilaginibacter limnophilus</name>
    <dbReference type="NCBI Taxonomy" id="1932778"/>
    <lineage>
        <taxon>Bacteria</taxon>
        <taxon>Pseudomonadati</taxon>
        <taxon>Bacteroidota</taxon>
        <taxon>Sphingobacteriia</taxon>
        <taxon>Sphingobacteriales</taxon>
        <taxon>Sphingobacteriaceae</taxon>
        <taxon>Mucilaginibacter</taxon>
    </lineage>
</organism>
<keyword evidence="3" id="KW-1185">Reference proteome</keyword>
<evidence type="ECO:0000313" key="3">
    <source>
        <dbReference type="Proteomes" id="UP000282759"/>
    </source>
</evidence>
<reference evidence="2 3" key="1">
    <citation type="submission" date="2019-01" db="EMBL/GenBank/DDBJ databases">
        <authorList>
            <person name="Chen W.-M."/>
        </authorList>
    </citation>
    <scope>NUCLEOTIDE SEQUENCE [LARGE SCALE GENOMIC DNA]</scope>
    <source>
        <strain evidence="2 3">YBJ-36</strain>
    </source>
</reference>
<gene>
    <name evidence="2" type="ORF">EOD41_09925</name>
</gene>
<evidence type="ECO:0000313" key="2">
    <source>
        <dbReference type="EMBL" id="RVU00940.1"/>
    </source>
</evidence>
<comment type="caution">
    <text evidence="2">The sequence shown here is derived from an EMBL/GenBank/DDBJ whole genome shotgun (WGS) entry which is preliminary data.</text>
</comment>
<sequence length="146" mass="15425">MKTIRSFFVAAFTLLVTVNAANAFDLPLVPKPVKYSPLIYQQSPFPAWSIGAKIINNGTQVELWVYYYTAPTTSVNATAPVDLYATFSLPGGGTMTAPVFAGTNHAVYSTGAPAGLIYCGYMTKVTAAPGSNINTFVAQTGPICSN</sequence>